<evidence type="ECO:0000256" key="10">
    <source>
        <dbReference type="HAMAP-Rule" id="MF_00033"/>
    </source>
</evidence>
<dbReference type="GO" id="GO:0051991">
    <property type="term" value="F:UDP-N-acetyl-D-glucosamine:N-acetylmuramoyl-L-alanyl-D-glutamyl-meso-2,6-diaminopimelyl-D-alanyl-D-alanine-diphosphoundecaprenol 4-beta-N-acetylglucosaminlytransferase activity"/>
    <property type="evidence" value="ECO:0007669"/>
    <property type="project" value="RHEA"/>
</dbReference>
<comment type="caution">
    <text evidence="10">Lacks conserved residue(s) required for the propagation of feature annotation.</text>
</comment>
<dbReference type="UniPathway" id="UPA00219"/>
<keyword evidence="5 10" id="KW-0133">Cell shape</keyword>
<evidence type="ECO:0000256" key="2">
    <source>
        <dbReference type="ARBA" id="ARBA00022618"/>
    </source>
</evidence>
<feature type="binding site" evidence="10">
    <location>
        <position position="122"/>
    </location>
    <ligand>
        <name>UDP-N-acetyl-alpha-D-glucosamine</name>
        <dbReference type="ChEBI" id="CHEBI:57705"/>
    </ligand>
</feature>
<name>A0A318EFM7_9GAMM</name>
<dbReference type="Pfam" id="PF03033">
    <property type="entry name" value="Glyco_transf_28"/>
    <property type="match status" value="1"/>
</dbReference>
<dbReference type="Gene3D" id="3.40.50.2000">
    <property type="entry name" value="Glycogen Phosphorylase B"/>
    <property type="match status" value="2"/>
</dbReference>
<keyword evidence="6 10" id="KW-0573">Peptidoglycan synthesis</keyword>
<dbReference type="GO" id="GO:0050511">
    <property type="term" value="F:undecaprenyldiphospho-muramoylpentapeptide beta-N-acetylglucosaminyltransferase activity"/>
    <property type="evidence" value="ECO:0007669"/>
    <property type="project" value="UniProtKB-UniRule"/>
</dbReference>
<proteinExistence type="inferred from homology"/>
<comment type="caution">
    <text evidence="13">The sequence shown here is derived from an EMBL/GenBank/DDBJ whole genome shotgun (WGS) entry which is preliminary data.</text>
</comment>
<dbReference type="EMBL" id="QICN01000003">
    <property type="protein sequence ID" value="PXV69526.1"/>
    <property type="molecule type" value="Genomic_DNA"/>
</dbReference>
<dbReference type="RefSeq" id="WP_110264462.1">
    <property type="nucleotide sequence ID" value="NZ_CAKZQT010000021.1"/>
</dbReference>
<feature type="binding site" evidence="10">
    <location>
        <position position="283"/>
    </location>
    <ligand>
        <name>UDP-N-acetyl-alpha-D-glucosamine</name>
        <dbReference type="ChEBI" id="CHEBI:57705"/>
    </ligand>
</feature>
<protein>
    <recommendedName>
        <fullName evidence="10">UDP-N-acetylglucosamine--N-acetylmuramyl-(pentapeptide) pyrophosphoryl-undecaprenol N-acetylglucosamine transferase</fullName>
        <ecNumber evidence="10">2.4.1.227</ecNumber>
    </recommendedName>
    <alternativeName>
        <fullName evidence="10">Undecaprenyl-PP-MurNAc-pentapeptide-UDPGlcNAc GlcNAc transferase</fullName>
    </alternativeName>
</protein>
<keyword evidence="3 10" id="KW-0328">Glycosyltransferase</keyword>
<comment type="similarity">
    <text evidence="10">Belongs to the glycosyltransferase 28 family. MurG subfamily.</text>
</comment>
<dbReference type="EC" id="2.4.1.227" evidence="10"/>
<feature type="domain" description="Glycosyl transferase family 28 C-terminal" evidence="12">
    <location>
        <begin position="179"/>
        <end position="333"/>
    </location>
</feature>
<dbReference type="GO" id="GO:0051301">
    <property type="term" value="P:cell division"/>
    <property type="evidence" value="ECO:0007669"/>
    <property type="project" value="UniProtKB-KW"/>
</dbReference>
<dbReference type="GO" id="GO:0005975">
    <property type="term" value="P:carbohydrate metabolic process"/>
    <property type="evidence" value="ECO:0007669"/>
    <property type="project" value="InterPro"/>
</dbReference>
<dbReference type="SUPFAM" id="SSF53756">
    <property type="entry name" value="UDP-Glycosyltransferase/glycogen phosphorylase"/>
    <property type="match status" value="1"/>
</dbReference>
<dbReference type="PANTHER" id="PTHR21015">
    <property type="entry name" value="UDP-N-ACETYLGLUCOSAMINE--N-ACETYLMURAMYL-(PENTAPEPTIDE) PYROPHOSPHORYL-UNDECAPRENOL N-ACETYLGLUCOSAMINE TRANSFERASE 1"/>
    <property type="match status" value="1"/>
</dbReference>
<dbReference type="Proteomes" id="UP000248330">
    <property type="component" value="Unassembled WGS sequence"/>
</dbReference>
<dbReference type="NCBIfam" id="TIGR01133">
    <property type="entry name" value="murG"/>
    <property type="match status" value="1"/>
</dbReference>
<gene>
    <name evidence="10" type="primary">murG</name>
    <name evidence="13" type="ORF">C8D93_10399</name>
</gene>
<accession>A0A318EFM7</accession>
<evidence type="ECO:0000256" key="3">
    <source>
        <dbReference type="ARBA" id="ARBA00022676"/>
    </source>
</evidence>
<evidence type="ECO:0000256" key="1">
    <source>
        <dbReference type="ARBA" id="ARBA00022475"/>
    </source>
</evidence>
<evidence type="ECO:0000256" key="6">
    <source>
        <dbReference type="ARBA" id="ARBA00022984"/>
    </source>
</evidence>
<feature type="binding site" evidence="10">
    <location>
        <position position="185"/>
    </location>
    <ligand>
        <name>UDP-N-acetyl-alpha-D-glucosamine</name>
        <dbReference type="ChEBI" id="CHEBI:57705"/>
    </ligand>
</feature>
<dbReference type="OrthoDB" id="9808936at2"/>
<evidence type="ECO:0000256" key="8">
    <source>
        <dbReference type="ARBA" id="ARBA00023306"/>
    </source>
</evidence>
<feature type="binding site" evidence="10">
    <location>
        <position position="158"/>
    </location>
    <ligand>
        <name>UDP-N-acetyl-alpha-D-glucosamine</name>
        <dbReference type="ChEBI" id="CHEBI:57705"/>
    </ligand>
</feature>
<keyword evidence="9 10" id="KW-0961">Cell wall biogenesis/degradation</keyword>
<keyword evidence="14" id="KW-1185">Reference proteome</keyword>
<dbReference type="InterPro" id="IPR007235">
    <property type="entry name" value="Glyco_trans_28_C"/>
</dbReference>
<dbReference type="HAMAP" id="MF_00033">
    <property type="entry name" value="MurG"/>
    <property type="match status" value="1"/>
</dbReference>
<evidence type="ECO:0000313" key="13">
    <source>
        <dbReference type="EMBL" id="PXV69526.1"/>
    </source>
</evidence>
<keyword evidence="4 10" id="KW-0808">Transferase</keyword>
<comment type="function">
    <text evidence="10">Cell wall formation. Catalyzes the transfer of a GlcNAc subunit on undecaprenyl-pyrophosphoryl-MurNAc-pentapeptide (lipid intermediate I) to form undecaprenyl-pyrophosphoryl-MurNAc-(pentapeptide)GlcNAc (lipid intermediate II).</text>
</comment>
<evidence type="ECO:0000313" key="14">
    <source>
        <dbReference type="Proteomes" id="UP000248330"/>
    </source>
</evidence>
<dbReference type="GO" id="GO:0008360">
    <property type="term" value="P:regulation of cell shape"/>
    <property type="evidence" value="ECO:0007669"/>
    <property type="project" value="UniProtKB-KW"/>
</dbReference>
<keyword evidence="8 10" id="KW-0131">Cell cycle</keyword>
<evidence type="ECO:0000259" key="12">
    <source>
        <dbReference type="Pfam" id="PF04101"/>
    </source>
</evidence>
<evidence type="ECO:0000259" key="11">
    <source>
        <dbReference type="Pfam" id="PF03033"/>
    </source>
</evidence>
<evidence type="ECO:0000256" key="5">
    <source>
        <dbReference type="ARBA" id="ARBA00022960"/>
    </source>
</evidence>
<dbReference type="GO" id="GO:0071555">
    <property type="term" value="P:cell wall organization"/>
    <property type="evidence" value="ECO:0007669"/>
    <property type="project" value="UniProtKB-KW"/>
</dbReference>
<dbReference type="CDD" id="cd03785">
    <property type="entry name" value="GT28_MurG"/>
    <property type="match status" value="1"/>
</dbReference>
<dbReference type="PANTHER" id="PTHR21015:SF22">
    <property type="entry name" value="GLYCOSYLTRANSFERASE"/>
    <property type="match status" value="1"/>
</dbReference>
<keyword evidence="2 10" id="KW-0132">Cell division</keyword>
<evidence type="ECO:0000256" key="9">
    <source>
        <dbReference type="ARBA" id="ARBA00023316"/>
    </source>
</evidence>
<evidence type="ECO:0000256" key="7">
    <source>
        <dbReference type="ARBA" id="ARBA00023136"/>
    </source>
</evidence>
<feature type="domain" description="Glycosyltransferase family 28 N-terminal" evidence="11">
    <location>
        <begin position="4"/>
        <end position="139"/>
    </location>
</feature>
<dbReference type="GO" id="GO:0009252">
    <property type="term" value="P:peptidoglycan biosynthetic process"/>
    <property type="evidence" value="ECO:0007669"/>
    <property type="project" value="UniProtKB-UniRule"/>
</dbReference>
<keyword evidence="1 10" id="KW-1003">Cell membrane</keyword>
<comment type="catalytic activity">
    <reaction evidence="10">
        <text>di-trans,octa-cis-undecaprenyl diphospho-N-acetyl-alpha-D-muramoyl-L-alanyl-D-glutamyl-meso-2,6-diaminopimeloyl-D-alanyl-D-alanine + UDP-N-acetyl-alpha-D-glucosamine = di-trans,octa-cis-undecaprenyl diphospho-[N-acetyl-alpha-D-glucosaminyl-(1-&gt;4)]-N-acetyl-alpha-D-muramoyl-L-alanyl-D-glutamyl-meso-2,6-diaminopimeloyl-D-alanyl-D-alanine + UDP + H(+)</text>
        <dbReference type="Rhea" id="RHEA:31227"/>
        <dbReference type="ChEBI" id="CHEBI:15378"/>
        <dbReference type="ChEBI" id="CHEBI:57705"/>
        <dbReference type="ChEBI" id="CHEBI:58223"/>
        <dbReference type="ChEBI" id="CHEBI:61387"/>
        <dbReference type="ChEBI" id="CHEBI:61388"/>
        <dbReference type="EC" id="2.4.1.227"/>
    </reaction>
</comment>
<comment type="pathway">
    <text evidence="10">Cell wall biogenesis; peptidoglycan biosynthesis.</text>
</comment>
<sequence>MKLMIMAGGTGGHVYPALAVADYLRERGHQVVWMGAPDSFESRVVPARGIPMCFVSVSGLRGKGLLRLLQAPLQLLRALLQALGALRRERPDAVLGMGGFAAGPGGLAAWMTRRPLLIHEQNAAPGMTNRWLARLARVVMEAFPQTFDGALAVGNPVRRGFVDLPAPSRRLDHDGAPRLLVVGGSQGARALNERVPQALALLSPVERPEVRHQAGRTLEIAQRAYADSGVEASVEGFIDDMPAALGWADLVICRAGASTIAELAAAGVASVLVPFPHAVDDHQTRNAEYLLRAGAAALLPEMDATPAQLAALLRELLGDRQCLRRMGEAARAVAWTDATRRIAGACLEAAGESDS</sequence>
<dbReference type="GO" id="GO:0005886">
    <property type="term" value="C:plasma membrane"/>
    <property type="evidence" value="ECO:0007669"/>
    <property type="project" value="UniProtKB-SubCell"/>
</dbReference>
<dbReference type="InterPro" id="IPR004276">
    <property type="entry name" value="GlycoTrans_28_N"/>
</dbReference>
<organism evidence="13 14">
    <name type="scientific">Sinimarinibacterium flocculans</name>
    <dbReference type="NCBI Taxonomy" id="985250"/>
    <lineage>
        <taxon>Bacteria</taxon>
        <taxon>Pseudomonadati</taxon>
        <taxon>Pseudomonadota</taxon>
        <taxon>Gammaproteobacteria</taxon>
        <taxon>Nevskiales</taxon>
        <taxon>Nevskiaceae</taxon>
        <taxon>Sinimarinibacterium</taxon>
    </lineage>
</organism>
<comment type="subcellular location">
    <subcellularLocation>
        <location evidence="10">Cell membrane</location>
        <topology evidence="10">Peripheral membrane protein</topology>
        <orientation evidence="10">Cytoplasmic side</orientation>
    </subcellularLocation>
</comment>
<feature type="binding site" evidence="10">
    <location>
        <position position="238"/>
    </location>
    <ligand>
        <name>UDP-N-acetyl-alpha-D-glucosamine</name>
        <dbReference type="ChEBI" id="CHEBI:57705"/>
    </ligand>
</feature>
<dbReference type="InterPro" id="IPR006009">
    <property type="entry name" value="GlcNAc_MurG"/>
</dbReference>
<dbReference type="Pfam" id="PF04101">
    <property type="entry name" value="Glyco_tran_28_C"/>
    <property type="match status" value="1"/>
</dbReference>
<keyword evidence="7 10" id="KW-0472">Membrane</keyword>
<dbReference type="AlphaFoldDB" id="A0A318EFM7"/>
<reference evidence="13 14" key="1">
    <citation type="submission" date="2018-04" db="EMBL/GenBank/DDBJ databases">
        <title>Genomic Encyclopedia of Type Strains, Phase IV (KMG-IV): sequencing the most valuable type-strain genomes for metagenomic binning, comparative biology and taxonomic classification.</title>
        <authorList>
            <person name="Goeker M."/>
        </authorList>
    </citation>
    <scope>NUCLEOTIDE SEQUENCE [LARGE SCALE GENOMIC DNA]</scope>
    <source>
        <strain evidence="13 14">DSM 104150</strain>
    </source>
</reference>
<evidence type="ECO:0000256" key="4">
    <source>
        <dbReference type="ARBA" id="ARBA00022679"/>
    </source>
</evidence>
<feature type="binding site" evidence="10">
    <location>
        <begin position="10"/>
        <end position="12"/>
    </location>
    <ligand>
        <name>UDP-N-acetyl-alpha-D-glucosamine</name>
        <dbReference type="ChEBI" id="CHEBI:57705"/>
    </ligand>
</feature>